<reference evidence="2" key="1">
    <citation type="journal article" date="2019" name="Int. J. Syst. Evol. Microbiol.">
        <title>The Global Catalogue of Microorganisms (GCM) 10K type strain sequencing project: providing services to taxonomists for standard genome sequencing and annotation.</title>
        <authorList>
            <consortium name="The Broad Institute Genomics Platform"/>
            <consortium name="The Broad Institute Genome Sequencing Center for Infectious Disease"/>
            <person name="Wu L."/>
            <person name="Ma J."/>
        </authorList>
    </citation>
    <scope>NUCLEOTIDE SEQUENCE [LARGE SCALE GENOMIC DNA]</scope>
    <source>
        <strain evidence="2">KCTC 33676</strain>
    </source>
</reference>
<evidence type="ECO:0000313" key="1">
    <source>
        <dbReference type="EMBL" id="MFD2671459.1"/>
    </source>
</evidence>
<dbReference type="RefSeq" id="WP_379928924.1">
    <property type="nucleotide sequence ID" value="NZ_JBHUMM010000010.1"/>
</dbReference>
<dbReference type="EMBL" id="JBHUMM010000010">
    <property type="protein sequence ID" value="MFD2671459.1"/>
    <property type="molecule type" value="Genomic_DNA"/>
</dbReference>
<dbReference type="Gene3D" id="3.40.1590.10">
    <property type="entry name" value="NMB0488-like"/>
    <property type="match status" value="1"/>
</dbReference>
<dbReference type="SUPFAM" id="SSF160207">
    <property type="entry name" value="NMB0488-like"/>
    <property type="match status" value="1"/>
</dbReference>
<dbReference type="Proteomes" id="UP001597497">
    <property type="component" value="Unassembled WGS sequence"/>
</dbReference>
<dbReference type="InterPro" id="IPR009888">
    <property type="entry name" value="CdiI_Proteobact"/>
</dbReference>
<organism evidence="1 2">
    <name type="scientific">Marinicrinis sediminis</name>
    <dbReference type="NCBI Taxonomy" id="1652465"/>
    <lineage>
        <taxon>Bacteria</taxon>
        <taxon>Bacillati</taxon>
        <taxon>Bacillota</taxon>
        <taxon>Bacilli</taxon>
        <taxon>Bacillales</taxon>
        <taxon>Paenibacillaceae</taxon>
    </lineage>
</organism>
<accession>A0ABW5RAM2</accession>
<evidence type="ECO:0000313" key="2">
    <source>
        <dbReference type="Proteomes" id="UP001597497"/>
    </source>
</evidence>
<protein>
    <submittedName>
        <fullName evidence="1">Contact-dependent growth inhibition system immunity protein</fullName>
    </submittedName>
</protein>
<dbReference type="InterPro" id="IPR037891">
    <property type="entry name" value="Cdil-like_sf"/>
</dbReference>
<keyword evidence="2" id="KW-1185">Reference proteome</keyword>
<name>A0ABW5RAM2_9BACL</name>
<comment type="caution">
    <text evidence="1">The sequence shown here is derived from an EMBL/GenBank/DDBJ whole genome shotgun (WGS) entry which is preliminary data.</text>
</comment>
<sequence>MEKHSVSVFKSAKHGGIFMFPVGVKPNGVPAGVNKPIVDNSPYTTEQLGKSVKDCFEISINKKYNSNDFNDPTISVTGIKSNSKFVKEYSSVDVSFDNTTGYTVRPLFKQKNGAYSSKEGIQKELPEEVSNTELGQAVLEAFKQCEI</sequence>
<proteinExistence type="predicted"/>
<dbReference type="Pfam" id="PF07262">
    <property type="entry name" value="CdiI"/>
    <property type="match status" value="1"/>
</dbReference>
<gene>
    <name evidence="1" type="ORF">ACFSUC_07545</name>
</gene>